<name>A0A2N5GR93_9BACI</name>
<accession>A0A2N5GR93</accession>
<dbReference type="EMBL" id="PGVA01000004">
    <property type="protein sequence ID" value="PLR85944.1"/>
    <property type="molecule type" value="Genomic_DNA"/>
</dbReference>
<evidence type="ECO:0000313" key="2">
    <source>
        <dbReference type="EMBL" id="PLS00063.1"/>
    </source>
</evidence>
<dbReference type="Pfam" id="PF16258">
    <property type="entry name" value="DUF4912"/>
    <property type="match status" value="1"/>
</dbReference>
<evidence type="ECO:0000313" key="4">
    <source>
        <dbReference type="Proteomes" id="UP000235114"/>
    </source>
</evidence>
<protein>
    <submittedName>
        <fullName evidence="1">DUF4912 domain-containing protein</fullName>
    </submittedName>
</protein>
<gene>
    <name evidence="1" type="ORF">CU635_02600</name>
    <name evidence="2" type="ORF">CVD25_04310</name>
</gene>
<dbReference type="Proteomes" id="UP000235114">
    <property type="component" value="Unassembled WGS sequence"/>
</dbReference>
<sequence length="230" mass="26807">MIEEIIKLRRNGLSFRKIALELGSTVGRVQYQWKKYINEERKGLRTGIVSRPEQIDVRAGNGFSGLGDSAPLTTQDELVLWSVSADKVYAFWRLSRFIKNLVQQYFDQDYRDLSTVLRLYDITSIIFNGHNAHGHHEIMIAEDVQNWTFKGLKPNRSYCIELGVKLSGTKFFPLLRSNSIHMTRTSAQQSGKLLKDITTFMEKYDSPPNWIEHVSTYSYYEKTIRKEERE</sequence>
<dbReference type="InterPro" id="IPR032585">
    <property type="entry name" value="DUF4912"/>
</dbReference>
<keyword evidence="4" id="KW-1185">Reference proteome</keyword>
<proteinExistence type="predicted"/>
<evidence type="ECO:0000313" key="1">
    <source>
        <dbReference type="EMBL" id="PLR85944.1"/>
    </source>
</evidence>
<reference evidence="1 3" key="1">
    <citation type="submission" date="2017-11" db="EMBL/GenBank/DDBJ databases">
        <title>Comparitive Functional Genomics of Dry Heat Resistant strains isolated from the Viking Spacecraft.</title>
        <authorList>
            <person name="Seuylemezian A."/>
            <person name="Cooper K."/>
            <person name="Vaishampayan P."/>
        </authorList>
    </citation>
    <scope>NUCLEOTIDE SEQUENCE [LARGE SCALE GENOMIC DNA]</scope>
    <source>
        <strain evidence="1 3">M4.6</strain>
    </source>
</reference>
<dbReference type="AlphaFoldDB" id="A0A2N5GR93"/>
<dbReference type="Proteomes" id="UP000234951">
    <property type="component" value="Unassembled WGS sequence"/>
</dbReference>
<reference evidence="2 4" key="2">
    <citation type="submission" date="2017-12" db="EMBL/GenBank/DDBJ databases">
        <title>Comparative Functional Genomics of Dry Heat Resistant strains isolated from the Viking Spacecraft.</title>
        <authorList>
            <person name="Seuylemezian A."/>
            <person name="Cooper K."/>
            <person name="Vaishampayan P."/>
        </authorList>
    </citation>
    <scope>NUCLEOTIDE SEQUENCE [LARGE SCALE GENOMIC DNA]</scope>
    <source>
        <strain evidence="2 4">ATCC 29669</strain>
    </source>
</reference>
<comment type="caution">
    <text evidence="1">The sequence shown here is derived from an EMBL/GenBank/DDBJ whole genome shotgun (WGS) entry which is preliminary data.</text>
</comment>
<dbReference type="OrthoDB" id="9812700at2"/>
<organism evidence="1 3">
    <name type="scientific">Bacillus canaveralius</name>
    <dbReference type="NCBI Taxonomy" id="1403243"/>
    <lineage>
        <taxon>Bacteria</taxon>
        <taxon>Bacillati</taxon>
        <taxon>Bacillota</taxon>
        <taxon>Bacilli</taxon>
        <taxon>Bacillales</taxon>
        <taxon>Bacillaceae</taxon>
        <taxon>Bacillus</taxon>
    </lineage>
</organism>
<dbReference type="RefSeq" id="WP_101575608.1">
    <property type="nucleotide sequence ID" value="NZ_PGVA01000004.1"/>
</dbReference>
<evidence type="ECO:0000313" key="3">
    <source>
        <dbReference type="Proteomes" id="UP000234951"/>
    </source>
</evidence>
<dbReference type="EMBL" id="PGVD01000013">
    <property type="protein sequence ID" value="PLS00063.1"/>
    <property type="molecule type" value="Genomic_DNA"/>
</dbReference>